<evidence type="ECO:0000256" key="6">
    <source>
        <dbReference type="ARBA" id="ARBA00022801"/>
    </source>
</evidence>
<feature type="binding site" evidence="7">
    <location>
        <position position="93"/>
    </location>
    <ligand>
        <name>a divalent metal cation</name>
        <dbReference type="ChEBI" id="CHEBI:60240"/>
    </ligand>
</feature>
<keyword evidence="6 7" id="KW-0378">Hydrolase</keyword>
<feature type="binding site" evidence="7">
    <location>
        <position position="10"/>
    </location>
    <ligand>
        <name>a divalent metal cation</name>
        <dbReference type="ChEBI" id="CHEBI:60240"/>
    </ligand>
</feature>
<dbReference type="GO" id="GO:0008254">
    <property type="term" value="F:3'-nucleotidase activity"/>
    <property type="evidence" value="ECO:0007669"/>
    <property type="project" value="TreeGrafter"/>
</dbReference>
<comment type="cofactor">
    <cofactor evidence="7">
        <name>a divalent metal cation</name>
        <dbReference type="ChEBI" id="CHEBI:60240"/>
    </cofactor>
    <text evidence="7">Binds 1 divalent metal cation per subunit.</text>
</comment>
<dbReference type="SUPFAM" id="SSF64167">
    <property type="entry name" value="SurE-like"/>
    <property type="match status" value="1"/>
</dbReference>
<protein>
    <recommendedName>
        <fullName evidence="7">5'-nucleotidase SurE</fullName>
        <ecNumber evidence="7">3.1.3.5</ecNumber>
    </recommendedName>
    <alternativeName>
        <fullName evidence="7">Nucleoside 5'-monophosphate phosphohydrolase</fullName>
    </alternativeName>
</protein>
<dbReference type="EMBL" id="DRBW01000121">
    <property type="protein sequence ID" value="HDM90177.1"/>
    <property type="molecule type" value="Genomic_DNA"/>
</dbReference>
<evidence type="ECO:0000256" key="4">
    <source>
        <dbReference type="ARBA" id="ARBA00022723"/>
    </source>
</evidence>
<comment type="function">
    <text evidence="7">Nucleotidase that shows phosphatase activity on nucleoside 5'-monophosphates.</text>
</comment>
<dbReference type="GO" id="GO:0008253">
    <property type="term" value="F:5'-nucleotidase activity"/>
    <property type="evidence" value="ECO:0007669"/>
    <property type="project" value="UniProtKB-UniRule"/>
</dbReference>
<sequence length="238" mass="26204">MSKIILLSNDDGVEAPGIKVLMEGLADLGILYVVAPSDQMSGSSHSITLGREIEVVERGERVYAVKGTPADCTLIALFGLLPRKPDLVVSGINLGYNLGEDVFYSGTVAAAREGALYGVRAMSISIEDVENPHWETALHYARLFSEKILRDELGGRLFNVNVPSRRLGDIRGVKFTKLGTRSYRDPVERVGPRRFRIGGEPMWKWEEGTDLEAVGRSFVSVTPLKVDLTDYEVLHGLE</sequence>
<dbReference type="GO" id="GO:0000166">
    <property type="term" value="F:nucleotide binding"/>
    <property type="evidence" value="ECO:0007669"/>
    <property type="project" value="UniProtKB-KW"/>
</dbReference>
<gene>
    <name evidence="7 9" type="primary">surE</name>
    <name evidence="9" type="ORF">ENG67_03090</name>
</gene>
<dbReference type="HAMAP" id="MF_00060">
    <property type="entry name" value="SurE"/>
    <property type="match status" value="1"/>
</dbReference>
<dbReference type="Gene3D" id="3.40.1210.10">
    <property type="entry name" value="Survival protein SurE-like phosphatase/nucleotidase"/>
    <property type="match status" value="1"/>
</dbReference>
<dbReference type="InterPro" id="IPR036523">
    <property type="entry name" value="SurE-like_sf"/>
</dbReference>
<keyword evidence="5 7" id="KW-0547">Nucleotide-binding</keyword>
<evidence type="ECO:0000256" key="3">
    <source>
        <dbReference type="ARBA" id="ARBA00022490"/>
    </source>
</evidence>
<keyword evidence="3 7" id="KW-0963">Cytoplasm</keyword>
<comment type="similarity">
    <text evidence="2 7">Belongs to the SurE nucleotidase family.</text>
</comment>
<reference evidence="9" key="1">
    <citation type="journal article" date="2020" name="mSystems">
        <title>Genome- and Community-Level Interaction Insights into Carbon Utilization and Element Cycling Functions of Hydrothermarchaeota in Hydrothermal Sediment.</title>
        <authorList>
            <person name="Zhou Z."/>
            <person name="Liu Y."/>
            <person name="Xu W."/>
            <person name="Pan J."/>
            <person name="Luo Z.H."/>
            <person name="Li M."/>
        </authorList>
    </citation>
    <scope>NUCLEOTIDE SEQUENCE [LARGE SCALE GENOMIC DNA]</scope>
    <source>
        <strain evidence="9">HyVt-237</strain>
    </source>
</reference>
<feature type="binding site" evidence="7">
    <location>
        <position position="11"/>
    </location>
    <ligand>
        <name>a divalent metal cation</name>
        <dbReference type="ChEBI" id="CHEBI:60240"/>
    </ligand>
</feature>
<comment type="catalytic activity">
    <reaction evidence="1 7">
        <text>a ribonucleoside 5'-phosphate + H2O = a ribonucleoside + phosphate</text>
        <dbReference type="Rhea" id="RHEA:12484"/>
        <dbReference type="ChEBI" id="CHEBI:15377"/>
        <dbReference type="ChEBI" id="CHEBI:18254"/>
        <dbReference type="ChEBI" id="CHEBI:43474"/>
        <dbReference type="ChEBI" id="CHEBI:58043"/>
        <dbReference type="EC" id="3.1.3.5"/>
    </reaction>
</comment>
<dbReference type="AlphaFoldDB" id="A0A7C0XCU0"/>
<dbReference type="InterPro" id="IPR030048">
    <property type="entry name" value="SurE"/>
</dbReference>
<evidence type="ECO:0000256" key="2">
    <source>
        <dbReference type="ARBA" id="ARBA00011062"/>
    </source>
</evidence>
<feature type="domain" description="Survival protein SurE-like phosphatase/nucleotidase" evidence="8">
    <location>
        <begin position="5"/>
        <end position="184"/>
    </location>
</feature>
<dbReference type="NCBIfam" id="TIGR00087">
    <property type="entry name" value="surE"/>
    <property type="match status" value="1"/>
</dbReference>
<accession>A0A7C0XCU0</accession>
<dbReference type="Proteomes" id="UP000885931">
    <property type="component" value="Unassembled WGS sequence"/>
</dbReference>
<dbReference type="PANTHER" id="PTHR30457">
    <property type="entry name" value="5'-NUCLEOTIDASE SURE"/>
    <property type="match status" value="1"/>
</dbReference>
<evidence type="ECO:0000256" key="5">
    <source>
        <dbReference type="ARBA" id="ARBA00022741"/>
    </source>
</evidence>
<dbReference type="PANTHER" id="PTHR30457:SF12">
    <property type="entry name" value="5'_3'-NUCLEOTIDASE SURE"/>
    <property type="match status" value="1"/>
</dbReference>
<dbReference type="GO" id="GO:0005737">
    <property type="term" value="C:cytoplasm"/>
    <property type="evidence" value="ECO:0007669"/>
    <property type="project" value="UniProtKB-SubCell"/>
</dbReference>
<evidence type="ECO:0000313" key="9">
    <source>
        <dbReference type="EMBL" id="HDM90177.1"/>
    </source>
</evidence>
<evidence type="ECO:0000256" key="7">
    <source>
        <dbReference type="HAMAP-Rule" id="MF_00060"/>
    </source>
</evidence>
<comment type="subcellular location">
    <subcellularLocation>
        <location evidence="7">Cytoplasm</location>
    </subcellularLocation>
</comment>
<dbReference type="Pfam" id="PF01975">
    <property type="entry name" value="SurE"/>
    <property type="match status" value="1"/>
</dbReference>
<name>A0A7C0XCU0_UNCW3</name>
<keyword evidence="4 7" id="KW-0479">Metal-binding</keyword>
<dbReference type="InterPro" id="IPR002828">
    <property type="entry name" value="SurE-like_Pase/nucleotidase"/>
</dbReference>
<dbReference type="EC" id="3.1.3.5" evidence="7"/>
<dbReference type="GO" id="GO:0004309">
    <property type="term" value="F:exopolyphosphatase activity"/>
    <property type="evidence" value="ECO:0007669"/>
    <property type="project" value="TreeGrafter"/>
</dbReference>
<proteinExistence type="inferred from homology"/>
<comment type="caution">
    <text evidence="9">The sequence shown here is derived from an EMBL/GenBank/DDBJ whole genome shotgun (WGS) entry which is preliminary data.</text>
</comment>
<evidence type="ECO:0000259" key="8">
    <source>
        <dbReference type="Pfam" id="PF01975"/>
    </source>
</evidence>
<evidence type="ECO:0000256" key="1">
    <source>
        <dbReference type="ARBA" id="ARBA00000815"/>
    </source>
</evidence>
<dbReference type="GO" id="GO:0046872">
    <property type="term" value="F:metal ion binding"/>
    <property type="evidence" value="ECO:0007669"/>
    <property type="project" value="UniProtKB-UniRule"/>
</dbReference>
<feature type="binding site" evidence="7">
    <location>
        <position position="41"/>
    </location>
    <ligand>
        <name>a divalent metal cation</name>
        <dbReference type="ChEBI" id="CHEBI:60240"/>
    </ligand>
</feature>
<organism evidence="9">
    <name type="scientific">candidate division WOR-3 bacterium</name>
    <dbReference type="NCBI Taxonomy" id="2052148"/>
    <lineage>
        <taxon>Bacteria</taxon>
        <taxon>Bacteria division WOR-3</taxon>
    </lineage>
</organism>